<sequence length="143" mass="16299">MNSIDDVLRDLQCELVAERNRVNPKEISWLQYDILHLLSQQKWQLPSEMSTTLGISRTKLSKALKVLKLMGYISQKPSGKDGRELLTLLTDDGHELLNGIEIGHNQLSAVASKLFTEEEQTQFAKLVNKLSNALRSDRMRVHE</sequence>
<dbReference type="InterPro" id="IPR036388">
    <property type="entry name" value="WH-like_DNA-bd_sf"/>
</dbReference>
<dbReference type="Proteomes" id="UP001597448">
    <property type="component" value="Unassembled WGS sequence"/>
</dbReference>
<reference evidence="6" key="1">
    <citation type="journal article" date="2019" name="Int. J. Syst. Evol. Microbiol.">
        <title>The Global Catalogue of Microorganisms (GCM) 10K type strain sequencing project: providing services to taxonomists for standard genome sequencing and annotation.</title>
        <authorList>
            <consortium name="The Broad Institute Genomics Platform"/>
            <consortium name="The Broad Institute Genome Sequencing Center for Infectious Disease"/>
            <person name="Wu L."/>
            <person name="Ma J."/>
        </authorList>
    </citation>
    <scope>NUCLEOTIDE SEQUENCE [LARGE SCALE GENOMIC DNA]</scope>
    <source>
        <strain evidence="6">CCM 8725</strain>
    </source>
</reference>
<keyword evidence="6" id="KW-1185">Reference proteome</keyword>
<dbReference type="PROSITE" id="PS50995">
    <property type="entry name" value="HTH_MARR_2"/>
    <property type="match status" value="1"/>
</dbReference>
<evidence type="ECO:0000256" key="1">
    <source>
        <dbReference type="ARBA" id="ARBA00023015"/>
    </source>
</evidence>
<keyword evidence="3" id="KW-0804">Transcription</keyword>
<name>A0ABW5F2C3_9BACL</name>
<dbReference type="PANTHER" id="PTHR42756">
    <property type="entry name" value="TRANSCRIPTIONAL REGULATOR, MARR"/>
    <property type="match status" value="1"/>
</dbReference>
<dbReference type="EMBL" id="JBHUKY010000008">
    <property type="protein sequence ID" value="MFD2408724.1"/>
    <property type="molecule type" value="Genomic_DNA"/>
</dbReference>
<dbReference type="Gene3D" id="1.10.10.10">
    <property type="entry name" value="Winged helix-like DNA-binding domain superfamily/Winged helix DNA-binding domain"/>
    <property type="match status" value="1"/>
</dbReference>
<keyword evidence="1" id="KW-0805">Transcription regulation</keyword>
<dbReference type="PANTHER" id="PTHR42756:SF1">
    <property type="entry name" value="TRANSCRIPTIONAL REPRESSOR OF EMRAB OPERON"/>
    <property type="match status" value="1"/>
</dbReference>
<organism evidence="5 6">
    <name type="scientific">Paenibacillus rhizoplanae</name>
    <dbReference type="NCBI Taxonomy" id="1917181"/>
    <lineage>
        <taxon>Bacteria</taxon>
        <taxon>Bacillati</taxon>
        <taxon>Bacillota</taxon>
        <taxon>Bacilli</taxon>
        <taxon>Bacillales</taxon>
        <taxon>Paenibacillaceae</taxon>
        <taxon>Paenibacillus</taxon>
    </lineage>
</organism>
<proteinExistence type="predicted"/>
<evidence type="ECO:0000313" key="6">
    <source>
        <dbReference type="Proteomes" id="UP001597448"/>
    </source>
</evidence>
<dbReference type="InterPro" id="IPR000835">
    <property type="entry name" value="HTH_MarR-typ"/>
</dbReference>
<protein>
    <submittedName>
        <fullName evidence="5">MarR family winged helix-turn-helix transcriptional regulator</fullName>
    </submittedName>
</protein>
<dbReference type="InterPro" id="IPR036390">
    <property type="entry name" value="WH_DNA-bd_sf"/>
</dbReference>
<evidence type="ECO:0000256" key="2">
    <source>
        <dbReference type="ARBA" id="ARBA00023125"/>
    </source>
</evidence>
<dbReference type="SUPFAM" id="SSF46785">
    <property type="entry name" value="Winged helix' DNA-binding domain"/>
    <property type="match status" value="1"/>
</dbReference>
<accession>A0ABW5F2C3</accession>
<evidence type="ECO:0000313" key="5">
    <source>
        <dbReference type="EMBL" id="MFD2408724.1"/>
    </source>
</evidence>
<keyword evidence="2" id="KW-0238">DNA-binding</keyword>
<dbReference type="PRINTS" id="PR00598">
    <property type="entry name" value="HTHMARR"/>
</dbReference>
<dbReference type="Pfam" id="PF12802">
    <property type="entry name" value="MarR_2"/>
    <property type="match status" value="1"/>
</dbReference>
<dbReference type="SMART" id="SM00347">
    <property type="entry name" value="HTH_MARR"/>
    <property type="match status" value="1"/>
</dbReference>
<feature type="domain" description="HTH marR-type" evidence="4">
    <location>
        <begin position="1"/>
        <end position="132"/>
    </location>
</feature>
<evidence type="ECO:0000259" key="4">
    <source>
        <dbReference type="PROSITE" id="PS50995"/>
    </source>
</evidence>
<comment type="caution">
    <text evidence="5">The sequence shown here is derived from an EMBL/GenBank/DDBJ whole genome shotgun (WGS) entry which is preliminary data.</text>
</comment>
<gene>
    <name evidence="5" type="ORF">ACFSX3_02525</name>
</gene>
<dbReference type="RefSeq" id="WP_209991083.1">
    <property type="nucleotide sequence ID" value="NZ_JBHUKY010000008.1"/>
</dbReference>
<evidence type="ECO:0000256" key="3">
    <source>
        <dbReference type="ARBA" id="ARBA00023163"/>
    </source>
</evidence>